<evidence type="ECO:0000313" key="3">
    <source>
        <dbReference type="Proteomes" id="UP001232343"/>
    </source>
</evidence>
<keyword evidence="2" id="KW-0378">Hydrolase</keyword>
<keyword evidence="2" id="KW-0540">Nuclease</keyword>
<dbReference type="Gene3D" id="3.60.10.10">
    <property type="entry name" value="Endonuclease/exonuclease/phosphatase"/>
    <property type="match status" value="1"/>
</dbReference>
<sequence length="235" mass="26687">MKIMSFNIHHGRGLDEILSLKRIAEIIRETDATVVGLQEVDRHFGERSEFQDQAKELAELLNFHYAYGPNINMQTTSGEAKQYGNAILSLYPIIESENFPLTSYEEEPRGCLKATIDLNGVHVNVFNTHLSLEPISRMKQIDELIEVTSREKYPSVLMGDFNAEPESEEIKKLLKDTNFTDCFSNIGRNESYPADGPNIRIDYIFTSTELDSFNEKVVNRKGSDHLPIVAMVAIK</sequence>
<comment type="caution">
    <text evidence="2">The sequence shown here is derived from an EMBL/GenBank/DDBJ whole genome shotgun (WGS) entry which is preliminary data.</text>
</comment>
<dbReference type="GO" id="GO:0016787">
    <property type="term" value="F:hydrolase activity"/>
    <property type="evidence" value="ECO:0007669"/>
    <property type="project" value="UniProtKB-KW"/>
</dbReference>
<reference evidence="2 3" key="1">
    <citation type="submission" date="2023-07" db="EMBL/GenBank/DDBJ databases">
        <title>Genomic Encyclopedia of Type Strains, Phase IV (KMG-IV): sequencing the most valuable type-strain genomes for metagenomic binning, comparative biology and taxonomic classification.</title>
        <authorList>
            <person name="Goeker M."/>
        </authorList>
    </citation>
    <scope>NUCLEOTIDE SEQUENCE [LARGE SCALE GENOMIC DNA]</scope>
    <source>
        <strain evidence="2 3">DSM 27848</strain>
    </source>
</reference>
<dbReference type="RefSeq" id="WP_244682099.1">
    <property type="nucleotide sequence ID" value="NZ_JALIRM010000009.1"/>
</dbReference>
<keyword evidence="3" id="KW-1185">Reference proteome</keyword>
<evidence type="ECO:0000313" key="2">
    <source>
        <dbReference type="EMBL" id="MDQ0345246.1"/>
    </source>
</evidence>
<dbReference type="Pfam" id="PF03372">
    <property type="entry name" value="Exo_endo_phos"/>
    <property type="match status" value="1"/>
</dbReference>
<proteinExistence type="predicted"/>
<accession>A0ABU0DA11</accession>
<dbReference type="InterPro" id="IPR005135">
    <property type="entry name" value="Endo/exonuclease/phosphatase"/>
</dbReference>
<evidence type="ECO:0000259" key="1">
    <source>
        <dbReference type="Pfam" id="PF03372"/>
    </source>
</evidence>
<dbReference type="Proteomes" id="UP001232343">
    <property type="component" value="Unassembled WGS sequence"/>
</dbReference>
<feature type="domain" description="Endonuclease/exonuclease/phosphatase" evidence="1">
    <location>
        <begin position="4"/>
        <end position="225"/>
    </location>
</feature>
<gene>
    <name evidence="2" type="ORF">J2S14_004093</name>
</gene>
<protein>
    <submittedName>
        <fullName evidence="2">Endonuclease/exonuclease/phosphatase family metal-dependent hydrolase</fullName>
    </submittedName>
</protein>
<keyword evidence="2" id="KW-0255">Endonuclease</keyword>
<dbReference type="PANTHER" id="PTHR14859">
    <property type="entry name" value="CALCOFLUOR WHITE HYPERSENSITIVE PROTEIN PRECURSOR"/>
    <property type="match status" value="1"/>
</dbReference>
<dbReference type="EMBL" id="JAUSUO010000014">
    <property type="protein sequence ID" value="MDQ0345246.1"/>
    <property type="molecule type" value="Genomic_DNA"/>
</dbReference>
<dbReference type="SUPFAM" id="SSF56219">
    <property type="entry name" value="DNase I-like"/>
    <property type="match status" value="1"/>
</dbReference>
<dbReference type="InterPro" id="IPR036691">
    <property type="entry name" value="Endo/exonu/phosph_ase_sf"/>
</dbReference>
<dbReference type="GO" id="GO:0004519">
    <property type="term" value="F:endonuclease activity"/>
    <property type="evidence" value="ECO:0007669"/>
    <property type="project" value="UniProtKB-KW"/>
</dbReference>
<dbReference type="InterPro" id="IPR051916">
    <property type="entry name" value="GPI-anchor_lipid_remodeler"/>
</dbReference>
<organism evidence="2 3">
    <name type="scientific">Lederbergia wuyishanensis</name>
    <dbReference type="NCBI Taxonomy" id="1347903"/>
    <lineage>
        <taxon>Bacteria</taxon>
        <taxon>Bacillati</taxon>
        <taxon>Bacillota</taxon>
        <taxon>Bacilli</taxon>
        <taxon>Bacillales</taxon>
        <taxon>Bacillaceae</taxon>
        <taxon>Lederbergia</taxon>
    </lineage>
</organism>
<dbReference type="PANTHER" id="PTHR14859:SF15">
    <property type="entry name" value="ENDONUCLEASE_EXONUCLEASE_PHOSPHATASE DOMAIN-CONTAINING PROTEIN"/>
    <property type="match status" value="1"/>
</dbReference>
<name>A0ABU0DA11_9BACI</name>